<name>A0A319BAH3_ASPVC</name>
<dbReference type="GeneID" id="37206949"/>
<organism evidence="1 2">
    <name type="scientific">Aspergillus vadensis (strain CBS 113365 / IMI 142717 / IBT 24658)</name>
    <dbReference type="NCBI Taxonomy" id="1448311"/>
    <lineage>
        <taxon>Eukaryota</taxon>
        <taxon>Fungi</taxon>
        <taxon>Dikarya</taxon>
        <taxon>Ascomycota</taxon>
        <taxon>Pezizomycotina</taxon>
        <taxon>Eurotiomycetes</taxon>
        <taxon>Eurotiomycetidae</taxon>
        <taxon>Eurotiales</taxon>
        <taxon>Aspergillaceae</taxon>
        <taxon>Aspergillus</taxon>
        <taxon>Aspergillus subgen. Circumdati</taxon>
    </lineage>
</organism>
<dbReference type="RefSeq" id="XP_025563750.1">
    <property type="nucleotide sequence ID" value="XM_025702357.1"/>
</dbReference>
<dbReference type="OrthoDB" id="10515818at2759"/>
<proteinExistence type="predicted"/>
<dbReference type="AlphaFoldDB" id="A0A319BAH3"/>
<dbReference type="EMBL" id="KZ821622">
    <property type="protein sequence ID" value="PYH69956.1"/>
    <property type="molecule type" value="Genomic_DNA"/>
</dbReference>
<protein>
    <submittedName>
        <fullName evidence="1">Uncharacterized protein</fullName>
    </submittedName>
</protein>
<keyword evidence="2" id="KW-1185">Reference proteome</keyword>
<gene>
    <name evidence="1" type="ORF">BO88DRAFT_271168</name>
</gene>
<evidence type="ECO:0000313" key="2">
    <source>
        <dbReference type="Proteomes" id="UP000248405"/>
    </source>
</evidence>
<reference evidence="1" key="1">
    <citation type="submission" date="2016-12" db="EMBL/GenBank/DDBJ databases">
        <title>The genomes of Aspergillus section Nigri reveals drivers in fungal speciation.</title>
        <authorList>
            <consortium name="DOE Joint Genome Institute"/>
            <person name="Vesth T.C."/>
            <person name="Nybo J."/>
            <person name="Theobald S."/>
            <person name="Brandl J."/>
            <person name="Frisvad J.C."/>
            <person name="Nielsen K.F."/>
            <person name="Lyhne E.K."/>
            <person name="Kogle M.E."/>
            <person name="Kuo A."/>
            <person name="Riley R."/>
            <person name="Clum A."/>
            <person name="Nolan M."/>
            <person name="Lipzen A."/>
            <person name="Salamov A."/>
            <person name="Henrissat B."/>
            <person name="Wiebenga A."/>
            <person name="De Vries R.P."/>
            <person name="Grigoriev I.V."/>
            <person name="Mortensen U.H."/>
            <person name="Andersen M.R."/>
            <person name="Baker S.E."/>
        </authorList>
    </citation>
    <scope>NUCLEOTIDE SEQUENCE [LARGE SCALE GENOMIC DNA]</scope>
    <source>
        <strain evidence="1">CBS 113365</strain>
    </source>
</reference>
<dbReference type="Proteomes" id="UP000248405">
    <property type="component" value="Unassembled WGS sequence"/>
</dbReference>
<sequence>MVHNSHLISNQGNHGAKKMKIRGREMYWVIFFVLFLLALPCDSCQDGSSRLLIGIIHFVHPFSFFLSFLSPWGNCLTWGEEVSHYYFSRYSVGRWCMHVVVYQLRAGDG</sequence>
<accession>A0A319BAH3</accession>
<evidence type="ECO:0000313" key="1">
    <source>
        <dbReference type="EMBL" id="PYH69956.1"/>
    </source>
</evidence>